<dbReference type="Proteomes" id="UP000515202">
    <property type="component" value="Unplaced"/>
</dbReference>
<evidence type="ECO:0000256" key="2">
    <source>
        <dbReference type="ARBA" id="ARBA00007371"/>
    </source>
</evidence>
<dbReference type="Pfam" id="PF13841">
    <property type="entry name" value="Defensin_beta_2"/>
    <property type="match status" value="1"/>
</dbReference>
<evidence type="ECO:0000313" key="8">
    <source>
        <dbReference type="Proteomes" id="UP000515202"/>
    </source>
</evidence>
<evidence type="ECO:0000313" key="9">
    <source>
        <dbReference type="RefSeq" id="XP_011375902.1"/>
    </source>
</evidence>
<dbReference type="GO" id="GO:0042742">
    <property type="term" value="P:defense response to bacterium"/>
    <property type="evidence" value="ECO:0007669"/>
    <property type="project" value="UniProtKB-UniRule"/>
</dbReference>
<comment type="subcellular location">
    <subcellularLocation>
        <location evidence="1 6">Secreted</location>
    </subcellularLocation>
</comment>
<keyword evidence="5" id="KW-1015">Disulfide bond</keyword>
<keyword evidence="8" id="KW-1185">Reference proteome</keyword>
<comment type="function">
    <text evidence="6">Has antibacterial activity.</text>
</comment>
<dbReference type="InterPro" id="IPR025933">
    <property type="entry name" value="Beta_defensin_dom"/>
</dbReference>
<accession>A0A6P3R7N9</accession>
<proteinExistence type="inferred from homology"/>
<keyword evidence="3 6" id="KW-0964">Secreted</keyword>
<dbReference type="GeneID" id="105303794"/>
<dbReference type="KEGG" id="pvp:105303794"/>
<dbReference type="GO" id="GO:0045087">
    <property type="term" value="P:innate immune response"/>
    <property type="evidence" value="ECO:0007669"/>
    <property type="project" value="InterPro"/>
</dbReference>
<evidence type="ECO:0000256" key="1">
    <source>
        <dbReference type="ARBA" id="ARBA00004613"/>
    </source>
</evidence>
<keyword evidence="6" id="KW-0211">Defensin</keyword>
<feature type="signal peptide" evidence="6">
    <location>
        <begin position="1"/>
        <end position="27"/>
    </location>
</feature>
<reference evidence="9" key="1">
    <citation type="submission" date="2025-08" db="UniProtKB">
        <authorList>
            <consortium name="RefSeq"/>
        </authorList>
    </citation>
    <scope>IDENTIFICATION</scope>
    <source>
        <tissue evidence="9">Kidney</tissue>
    </source>
</reference>
<evidence type="ECO:0000256" key="4">
    <source>
        <dbReference type="ARBA" id="ARBA00022729"/>
    </source>
</evidence>
<dbReference type="RefSeq" id="XP_011375902.1">
    <property type="nucleotide sequence ID" value="XM_011377600.1"/>
</dbReference>
<sequence>MAPGSKLLYFVFVFFFILAQFPSGCQAGLEYSEPFAGGELAACETCRLGRGKCRRRCPEEEKMVGSCKLNFVCCRRRI</sequence>
<comment type="similarity">
    <text evidence="2 6">Belongs to the beta-defensin family.</text>
</comment>
<feature type="domain" description="Beta-defensin" evidence="7">
    <location>
        <begin position="45"/>
        <end position="74"/>
    </location>
</feature>
<name>A0A6P3R7N9_PTEVA</name>
<evidence type="ECO:0000256" key="6">
    <source>
        <dbReference type="RuleBase" id="RU231113"/>
    </source>
</evidence>
<dbReference type="AlphaFoldDB" id="A0A6P3R7N9"/>
<keyword evidence="6" id="KW-0044">Antibiotic</keyword>
<evidence type="ECO:0000256" key="3">
    <source>
        <dbReference type="ARBA" id="ARBA00022525"/>
    </source>
</evidence>
<evidence type="ECO:0000256" key="5">
    <source>
        <dbReference type="ARBA" id="ARBA00023157"/>
    </source>
</evidence>
<keyword evidence="6" id="KW-0929">Antimicrobial</keyword>
<organism evidence="8 9">
    <name type="scientific">Pteropus vampyrus</name>
    <name type="common">Large flying fox</name>
    <dbReference type="NCBI Taxonomy" id="132908"/>
    <lineage>
        <taxon>Eukaryota</taxon>
        <taxon>Metazoa</taxon>
        <taxon>Chordata</taxon>
        <taxon>Craniata</taxon>
        <taxon>Vertebrata</taxon>
        <taxon>Euteleostomi</taxon>
        <taxon>Mammalia</taxon>
        <taxon>Eutheria</taxon>
        <taxon>Laurasiatheria</taxon>
        <taxon>Chiroptera</taxon>
        <taxon>Yinpterochiroptera</taxon>
        <taxon>Pteropodoidea</taxon>
        <taxon>Pteropodidae</taxon>
        <taxon>Pteropodinae</taxon>
        <taxon>Pteropus</taxon>
    </lineage>
</organism>
<protein>
    <recommendedName>
        <fullName evidence="6">Beta-defensin</fullName>
    </recommendedName>
</protein>
<keyword evidence="4 6" id="KW-0732">Signal</keyword>
<feature type="chain" id="PRO_5028521351" description="Beta-defensin" evidence="6">
    <location>
        <begin position="28"/>
        <end position="78"/>
    </location>
</feature>
<dbReference type="GO" id="GO:0005576">
    <property type="term" value="C:extracellular region"/>
    <property type="evidence" value="ECO:0007669"/>
    <property type="project" value="UniProtKB-SubCell"/>
</dbReference>
<gene>
    <name evidence="9" type="primary">LOC105303794</name>
</gene>
<evidence type="ECO:0000259" key="7">
    <source>
        <dbReference type="Pfam" id="PF13841"/>
    </source>
</evidence>